<keyword evidence="1" id="KW-0808">Transferase</keyword>
<dbReference type="KEGG" id="aoz:HUE56_11115"/>
<evidence type="ECO:0000313" key="2">
    <source>
        <dbReference type="Proteomes" id="UP000509702"/>
    </source>
</evidence>
<keyword evidence="1" id="KW-0489">Methyltransferase</keyword>
<protein>
    <submittedName>
        <fullName evidence="1">Methyltransferase domain-containing protein</fullName>
    </submittedName>
</protein>
<dbReference type="GO" id="GO:0008168">
    <property type="term" value="F:methyltransferase activity"/>
    <property type="evidence" value="ECO:0007669"/>
    <property type="project" value="UniProtKB-KW"/>
</dbReference>
<dbReference type="Gene3D" id="3.40.50.150">
    <property type="entry name" value="Vaccinia Virus protein VP39"/>
    <property type="match status" value="1"/>
</dbReference>
<dbReference type="GO" id="GO:0032259">
    <property type="term" value="P:methylation"/>
    <property type="evidence" value="ECO:0007669"/>
    <property type="project" value="UniProtKB-KW"/>
</dbReference>
<dbReference type="AlphaFoldDB" id="A0A6N1AH71"/>
<dbReference type="Proteomes" id="UP000509702">
    <property type="component" value="Chromosome"/>
</dbReference>
<sequence>MTMVTDGDAGGIGQGIRAPVPCRLCGADSTPMFELRLMGRHQAGFFQCTGCGSMQTEQPYWLAEAYADPRPLTDVGIVARNMDLSMRVDLILSMLGVGADALCLDWAGGNGLFARMMRDRGWNVFLHEPYTPNFYVPFHSAELAGLERADVVTAFEVLEHLPEPARDTEALFAFDPDILIVTTELYAGQDRSWYYFGEDNGQHVFFYTRKALELIARRHGRGLITAGSMHFLLRARPLRCAYGMAEIRALADLLGDPDRFHARAMERMSDHMRHPFRHALHDHQEILGRLQAGEKPA</sequence>
<dbReference type="InterPro" id="IPR029063">
    <property type="entry name" value="SAM-dependent_MTases_sf"/>
</dbReference>
<accession>A0A6N1AH71</accession>
<reference evidence="1 2" key="1">
    <citation type="submission" date="2020-06" db="EMBL/GenBank/DDBJ databases">
        <title>Complete genome of Azosprillum oryzae KACC14407.</title>
        <authorList>
            <person name="Kim M."/>
            <person name="Park Y.-J."/>
            <person name="Shin J.-H."/>
        </authorList>
    </citation>
    <scope>NUCLEOTIDE SEQUENCE [LARGE SCALE GENOMIC DNA]</scope>
    <source>
        <strain evidence="1 2">KACC 14407</strain>
    </source>
</reference>
<name>A0A6N1AH71_9PROT</name>
<dbReference type="Pfam" id="PF13489">
    <property type="entry name" value="Methyltransf_23"/>
    <property type="match status" value="1"/>
</dbReference>
<keyword evidence="2" id="KW-1185">Reference proteome</keyword>
<dbReference type="EMBL" id="CP054619">
    <property type="protein sequence ID" value="QKS51061.1"/>
    <property type="molecule type" value="Genomic_DNA"/>
</dbReference>
<dbReference type="SUPFAM" id="SSF53335">
    <property type="entry name" value="S-adenosyl-L-methionine-dependent methyltransferases"/>
    <property type="match status" value="1"/>
</dbReference>
<evidence type="ECO:0000313" key="1">
    <source>
        <dbReference type="EMBL" id="QKS51061.1"/>
    </source>
</evidence>
<dbReference type="OrthoDB" id="9816564at2"/>
<gene>
    <name evidence="1" type="ORF">HUE56_11115</name>
</gene>
<organism evidence="1 2">
    <name type="scientific">Azospirillum oryzae</name>
    <dbReference type="NCBI Taxonomy" id="286727"/>
    <lineage>
        <taxon>Bacteria</taxon>
        <taxon>Pseudomonadati</taxon>
        <taxon>Pseudomonadota</taxon>
        <taxon>Alphaproteobacteria</taxon>
        <taxon>Rhodospirillales</taxon>
        <taxon>Azospirillaceae</taxon>
        <taxon>Azospirillum</taxon>
    </lineage>
</organism>
<proteinExistence type="predicted"/>